<accession>A0A850RCX7</accession>
<evidence type="ECO:0000313" key="3">
    <source>
        <dbReference type="Proteomes" id="UP000592294"/>
    </source>
</evidence>
<protein>
    <recommendedName>
        <fullName evidence="4">VCBS repeat-containing protein</fullName>
    </recommendedName>
</protein>
<organism evidence="2 3">
    <name type="scientific">Allochromatium humboldtianum</name>
    <dbReference type="NCBI Taxonomy" id="504901"/>
    <lineage>
        <taxon>Bacteria</taxon>
        <taxon>Pseudomonadati</taxon>
        <taxon>Pseudomonadota</taxon>
        <taxon>Gammaproteobacteria</taxon>
        <taxon>Chromatiales</taxon>
        <taxon>Chromatiaceae</taxon>
        <taxon>Allochromatium</taxon>
    </lineage>
</organism>
<evidence type="ECO:0000313" key="2">
    <source>
        <dbReference type="EMBL" id="NVZ09137.1"/>
    </source>
</evidence>
<feature type="region of interest" description="Disordered" evidence="1">
    <location>
        <begin position="17"/>
        <end position="53"/>
    </location>
</feature>
<keyword evidence="3" id="KW-1185">Reference proteome</keyword>
<reference evidence="2 3" key="1">
    <citation type="submission" date="2020-06" db="EMBL/GenBank/DDBJ databases">
        <title>Whole-genome sequence of Allochromatium humboldtianum DSM 21881, type strain.</title>
        <authorList>
            <person name="Kyndt J.A."/>
            <person name="Meyer T.E."/>
        </authorList>
    </citation>
    <scope>NUCLEOTIDE SEQUENCE [LARGE SCALE GENOMIC DNA]</scope>
    <source>
        <strain evidence="2 3">DSM 21881</strain>
    </source>
</reference>
<evidence type="ECO:0008006" key="4">
    <source>
        <dbReference type="Google" id="ProtNLM"/>
    </source>
</evidence>
<gene>
    <name evidence="2" type="ORF">HW932_07665</name>
</gene>
<dbReference type="PANTHER" id="PTHR39431:SF1">
    <property type="entry name" value="FRPA_C-RELATED PROTEIN"/>
    <property type="match status" value="1"/>
</dbReference>
<comment type="caution">
    <text evidence="2">The sequence shown here is derived from an EMBL/GenBank/DDBJ whole genome shotgun (WGS) entry which is preliminary data.</text>
</comment>
<dbReference type="RefSeq" id="WP_176975902.1">
    <property type="nucleotide sequence ID" value="NZ_JABZEO010000004.1"/>
</dbReference>
<feature type="compositionally biased region" description="Polar residues" evidence="1">
    <location>
        <begin position="43"/>
        <end position="53"/>
    </location>
</feature>
<name>A0A850RCX7_9GAMM</name>
<dbReference type="AlphaFoldDB" id="A0A850RCX7"/>
<dbReference type="EMBL" id="JABZEO010000004">
    <property type="protein sequence ID" value="NVZ09137.1"/>
    <property type="molecule type" value="Genomic_DNA"/>
</dbReference>
<proteinExistence type="predicted"/>
<sequence>MLVTAASNATLALSTTRTANRADATRNDEVRVTTPAPAPIPSRVSQTESGSETLSLSQQIREQLEQDPDYQILRRAFALDVDESKAVRQGRATETASSDQLDASSVQSASLSESFELQAVATQRLEISVRAGEAAFMASMAGTNAQRLELNISAAEGVQVQTADPLVLDLGGQGITTTGVAAGVDFDLNGDGRLERMSTVTGDSWFLALDWNANGRIDDGRELFGDQNGAEHGFAELARHDTNGDARIDAQDGVFEHLRLVQLGAGGSQTSRTLDEAGVTAIELGNRNVHRAIDAYDHVAQTGHFVHADGRRGEAADVMLGYHDLA</sequence>
<dbReference type="PANTHER" id="PTHR39431">
    <property type="entry name" value="FRPA/C-RELATED PROTEIN"/>
    <property type="match status" value="1"/>
</dbReference>
<dbReference type="Proteomes" id="UP000592294">
    <property type="component" value="Unassembled WGS sequence"/>
</dbReference>
<evidence type="ECO:0000256" key="1">
    <source>
        <dbReference type="SAM" id="MobiDB-lite"/>
    </source>
</evidence>